<proteinExistence type="predicted"/>
<evidence type="ECO:0000313" key="2">
    <source>
        <dbReference type="Proteomes" id="UP000192727"/>
    </source>
</evidence>
<dbReference type="AlphaFoldDB" id="A0A1V0UXK8"/>
<dbReference type="PANTHER" id="PTHR10443">
    <property type="entry name" value="MICROSOMAL DIPEPTIDASE"/>
    <property type="match status" value="1"/>
</dbReference>
<dbReference type="GO" id="GO:0070573">
    <property type="term" value="F:metallodipeptidase activity"/>
    <property type="evidence" value="ECO:0007669"/>
    <property type="project" value="InterPro"/>
</dbReference>
<sequence length="311" mass="35357">MIIDAHSDVLSKLFHHSYLHFALEAKELAVSVPAMQKADVKLQFMAIFLDETKMTPTLEPILAYVDILYKQILTTPGFKLVTRKQDLKEVKKGSERGVLLTLEGVDGLQANLLHFRILYYLGVRSIGLTWNHGNWAADGVMEPRKGGLTLKGRQLVQEMKRLSMIVDVSHLSEQAFWELMEIDGLSILASHSNCQAICPHPRNLSNNQINALIQRKSCIGLTFVPWFIREEKKVSLDDLLLHLDHICSLGGENCVGFGSDFDGFDSSGEVLERCEDYIKLADALFKRYTDNQVKKFLFQNWYDFLERALPV</sequence>
<reference evidence="1 2" key="1">
    <citation type="submission" date="2017-03" db="EMBL/GenBank/DDBJ databases">
        <title>Paenibacillus larvae genome sequencing.</title>
        <authorList>
            <person name="Dingman D.W."/>
        </authorList>
    </citation>
    <scope>NUCLEOTIDE SEQUENCE [LARGE SCALE GENOMIC DNA]</scope>
    <source>
        <strain evidence="1 2">SAG 10367</strain>
    </source>
</reference>
<evidence type="ECO:0000313" key="1">
    <source>
        <dbReference type="EMBL" id="ARF69984.1"/>
    </source>
</evidence>
<protein>
    <submittedName>
        <fullName evidence="1">Peptidase</fullName>
    </submittedName>
</protein>
<dbReference type="GO" id="GO:0006508">
    <property type="term" value="P:proteolysis"/>
    <property type="evidence" value="ECO:0007669"/>
    <property type="project" value="InterPro"/>
</dbReference>
<name>A0A1V0UXK8_9BACL</name>
<organism evidence="1 2">
    <name type="scientific">Paenibacillus larvae subsp. pulvifaciens</name>
    <dbReference type="NCBI Taxonomy" id="1477"/>
    <lineage>
        <taxon>Bacteria</taxon>
        <taxon>Bacillati</taxon>
        <taxon>Bacillota</taxon>
        <taxon>Bacilli</taxon>
        <taxon>Bacillales</taxon>
        <taxon>Paenibacillaceae</taxon>
        <taxon>Paenibacillus</taxon>
    </lineage>
</organism>
<dbReference type="PANTHER" id="PTHR10443:SF12">
    <property type="entry name" value="DIPEPTIDASE"/>
    <property type="match status" value="1"/>
</dbReference>
<accession>A0A1V0UXK8</accession>
<dbReference type="Pfam" id="PF01244">
    <property type="entry name" value="Peptidase_M19"/>
    <property type="match status" value="1"/>
</dbReference>
<dbReference type="InterPro" id="IPR032466">
    <property type="entry name" value="Metal_Hydrolase"/>
</dbReference>
<dbReference type="InterPro" id="IPR008257">
    <property type="entry name" value="Pept_M19"/>
</dbReference>
<gene>
    <name evidence="1" type="ORF">B7C51_22225</name>
</gene>
<dbReference type="RefSeq" id="WP_024094233.1">
    <property type="nucleotide sequence ID" value="NZ_CP020557.1"/>
</dbReference>
<dbReference type="PROSITE" id="PS51365">
    <property type="entry name" value="RENAL_DIPEPTIDASE_2"/>
    <property type="match status" value="1"/>
</dbReference>
<dbReference type="Proteomes" id="UP000192727">
    <property type="component" value="Chromosome"/>
</dbReference>
<dbReference type="SUPFAM" id="SSF51556">
    <property type="entry name" value="Metallo-dependent hydrolases"/>
    <property type="match status" value="1"/>
</dbReference>
<dbReference type="Gene3D" id="3.20.20.140">
    <property type="entry name" value="Metal-dependent hydrolases"/>
    <property type="match status" value="1"/>
</dbReference>
<dbReference type="EMBL" id="CP020557">
    <property type="protein sequence ID" value="ARF69984.1"/>
    <property type="molecule type" value="Genomic_DNA"/>
</dbReference>